<feature type="region of interest" description="Disordered" evidence="25">
    <location>
        <begin position="1956"/>
        <end position="1982"/>
    </location>
</feature>
<evidence type="ECO:0000313" key="27">
    <source>
        <dbReference type="EMBL" id="OZJ05668.1"/>
    </source>
</evidence>
<evidence type="ECO:0000256" key="2">
    <source>
        <dbReference type="ARBA" id="ARBA00001936"/>
    </source>
</evidence>
<dbReference type="GO" id="GO:0140933">
    <property type="term" value="F:5'-(N(7)-methylguanosine 5'-triphospho)-[mRNA] hydrolase activity"/>
    <property type="evidence" value="ECO:0007669"/>
    <property type="project" value="InterPro"/>
</dbReference>
<evidence type="ECO:0000256" key="10">
    <source>
        <dbReference type="ARBA" id="ARBA00022490"/>
    </source>
</evidence>
<dbReference type="GO" id="GO:0004784">
    <property type="term" value="F:superoxide dismutase activity"/>
    <property type="evidence" value="ECO:0007669"/>
    <property type="project" value="UniProtKB-EC"/>
</dbReference>
<comment type="catalytic activity">
    <reaction evidence="24">
        <text>2 superoxide + 2 H(+) = H2O2 + O2</text>
        <dbReference type="Rhea" id="RHEA:20696"/>
        <dbReference type="ChEBI" id="CHEBI:15378"/>
        <dbReference type="ChEBI" id="CHEBI:15379"/>
        <dbReference type="ChEBI" id="CHEBI:16240"/>
        <dbReference type="ChEBI" id="CHEBI:18421"/>
        <dbReference type="EC" id="1.15.1.1"/>
    </reaction>
</comment>
<evidence type="ECO:0000256" key="17">
    <source>
        <dbReference type="ARBA" id="ARBA00023008"/>
    </source>
</evidence>
<name>A0A261Y522_9FUNG</name>
<evidence type="ECO:0000256" key="11">
    <source>
        <dbReference type="ARBA" id="ARBA00022723"/>
    </source>
</evidence>
<dbReference type="CDD" id="cd09270">
    <property type="entry name" value="RNase_H2-B"/>
    <property type="match status" value="1"/>
</dbReference>
<dbReference type="InterPro" id="IPR007722">
    <property type="entry name" value="DCP2_BoxA"/>
</dbReference>
<accession>A0A261Y522</accession>
<evidence type="ECO:0000256" key="7">
    <source>
        <dbReference type="ARBA" id="ARBA00010457"/>
    </source>
</evidence>
<feature type="compositionally biased region" description="Low complexity" evidence="25">
    <location>
        <begin position="1059"/>
        <end position="1069"/>
    </location>
</feature>
<dbReference type="Pfam" id="PF19314">
    <property type="entry name" value="DUF5917"/>
    <property type="match status" value="1"/>
</dbReference>
<keyword evidence="15" id="KW-0694">RNA-binding</keyword>
<dbReference type="Pfam" id="PF05026">
    <property type="entry name" value="DCP2"/>
    <property type="match status" value="1"/>
</dbReference>
<evidence type="ECO:0000256" key="6">
    <source>
        <dbReference type="ARBA" id="ARBA00005279"/>
    </source>
</evidence>
<dbReference type="InterPro" id="IPR019412">
    <property type="entry name" value="IML2/TPR_39"/>
</dbReference>
<dbReference type="GO" id="GO:0000290">
    <property type="term" value="P:deadenylation-dependent decapping of nuclear-transcribed mRNA"/>
    <property type="evidence" value="ECO:0007669"/>
    <property type="project" value="InterPro"/>
</dbReference>
<dbReference type="InterPro" id="IPR041195">
    <property type="entry name" value="Rnh202_N"/>
</dbReference>
<keyword evidence="17" id="KW-0186">Copper</keyword>
<feature type="region of interest" description="Disordered" evidence="25">
    <location>
        <begin position="1008"/>
        <end position="1097"/>
    </location>
</feature>
<comment type="similarity">
    <text evidence="21">Belongs to the FHIP family.</text>
</comment>
<dbReference type="PROSITE" id="PS00893">
    <property type="entry name" value="NUDIX_BOX"/>
    <property type="match status" value="1"/>
</dbReference>
<evidence type="ECO:0000256" key="21">
    <source>
        <dbReference type="ARBA" id="ARBA00024336"/>
    </source>
</evidence>
<dbReference type="Pfam" id="PF00293">
    <property type="entry name" value="NUDIX"/>
    <property type="match status" value="1"/>
</dbReference>
<dbReference type="PROSITE" id="PS51462">
    <property type="entry name" value="NUDIX"/>
    <property type="match status" value="1"/>
</dbReference>
<dbReference type="CDD" id="cd00305">
    <property type="entry name" value="Cu-Zn_Superoxide_Dismutase"/>
    <property type="match status" value="1"/>
</dbReference>
<dbReference type="InterPro" id="IPR036189">
    <property type="entry name" value="DCP2_BoxA_sf"/>
</dbReference>
<gene>
    <name evidence="27" type="ORF">BZG36_01408</name>
</gene>
<dbReference type="Pfam" id="PF10257">
    <property type="entry name" value="RAI16-like"/>
    <property type="match status" value="1"/>
</dbReference>
<dbReference type="Pfam" id="PF00080">
    <property type="entry name" value="Sod_Cu"/>
    <property type="match status" value="1"/>
</dbReference>
<dbReference type="InterPro" id="IPR015797">
    <property type="entry name" value="NUDIX_hydrolase-like_dom_sf"/>
</dbReference>
<feature type="compositionally biased region" description="Basic and acidic residues" evidence="25">
    <location>
        <begin position="2006"/>
        <end position="2020"/>
    </location>
</feature>
<dbReference type="GO" id="GO:0003723">
    <property type="term" value="F:RNA binding"/>
    <property type="evidence" value="ECO:0007669"/>
    <property type="project" value="UniProtKB-KW"/>
</dbReference>
<dbReference type="Pfam" id="PF17745">
    <property type="entry name" value="Ydr279_N"/>
    <property type="match status" value="1"/>
</dbReference>
<keyword evidence="11" id="KW-0479">Metal-binding</keyword>
<dbReference type="Pfam" id="PF09468">
    <property type="entry name" value="RNase_H2-Ydr279"/>
    <property type="match status" value="1"/>
</dbReference>
<dbReference type="PRINTS" id="PR00068">
    <property type="entry name" value="CUZNDISMTASE"/>
</dbReference>
<feature type="region of interest" description="Disordered" evidence="25">
    <location>
        <begin position="1997"/>
        <end position="2020"/>
    </location>
</feature>
<keyword evidence="14" id="KW-0049">Antioxidant</keyword>
<feature type="compositionally biased region" description="Polar residues" evidence="25">
    <location>
        <begin position="1107"/>
        <end position="1116"/>
    </location>
</feature>
<dbReference type="EC" id="1.15.1.1" evidence="8"/>
<keyword evidence="20" id="KW-0539">Nucleus</keyword>
<keyword evidence="28" id="KW-1185">Reference proteome</keyword>
<evidence type="ECO:0000256" key="8">
    <source>
        <dbReference type="ARBA" id="ARBA00012682"/>
    </source>
</evidence>
<comment type="similarity">
    <text evidence="7">Belongs to the Cu-Zn superoxide dismutase family.</text>
</comment>
<dbReference type="GO" id="GO:0000184">
    <property type="term" value="P:nuclear-transcribed mRNA catabolic process, nonsense-mediated decay"/>
    <property type="evidence" value="ECO:0007669"/>
    <property type="project" value="InterPro"/>
</dbReference>
<evidence type="ECO:0000256" key="23">
    <source>
        <dbReference type="ARBA" id="ARBA00033464"/>
    </source>
</evidence>
<feature type="compositionally biased region" description="Low complexity" evidence="25">
    <location>
        <begin position="1018"/>
        <end position="1037"/>
    </location>
</feature>
<keyword evidence="13" id="KW-0862">Zinc</keyword>
<feature type="compositionally biased region" description="Polar residues" evidence="25">
    <location>
        <begin position="1086"/>
        <end position="1096"/>
    </location>
</feature>
<keyword evidence="18" id="KW-1015">Disulfide bond</keyword>
<dbReference type="SMART" id="SM01125">
    <property type="entry name" value="DCP2"/>
    <property type="match status" value="1"/>
</dbReference>
<dbReference type="InterPro" id="IPR020084">
    <property type="entry name" value="NUDIX_hydrolase_CS"/>
</dbReference>
<comment type="subcellular location">
    <subcellularLocation>
        <location evidence="5">Cytoplasm</location>
    </subcellularLocation>
    <subcellularLocation>
        <location evidence="4">Nucleus</location>
    </subcellularLocation>
</comment>
<dbReference type="EMBL" id="MVBO01000011">
    <property type="protein sequence ID" value="OZJ05668.1"/>
    <property type="molecule type" value="Genomic_DNA"/>
</dbReference>
<comment type="function">
    <text evidence="22">Non catalytic subunit of RNase H2, an endonuclease that specifically degrades the RNA of RNA:DNA hybrids. Participates in DNA replication, possibly by mediating the removal of lagging-strand Okazaki fragment RNA primers during DNA replication. Mediates the excision of single ribonucleotides from DNA:RNA duplexes.</text>
</comment>
<dbReference type="OrthoDB" id="43460at2759"/>
<evidence type="ECO:0000256" key="20">
    <source>
        <dbReference type="ARBA" id="ARBA00023242"/>
    </source>
</evidence>
<dbReference type="InterPro" id="IPR036423">
    <property type="entry name" value="SOD-like_Cu/Zn_dom_sf"/>
</dbReference>
<evidence type="ECO:0000256" key="15">
    <source>
        <dbReference type="ARBA" id="ARBA00022884"/>
    </source>
</evidence>
<comment type="similarity">
    <text evidence="6">Belongs to the Nudix hydrolase family. DCP2 subfamily.</text>
</comment>
<evidence type="ECO:0000256" key="19">
    <source>
        <dbReference type="ARBA" id="ARBA00023211"/>
    </source>
</evidence>
<evidence type="ECO:0000259" key="26">
    <source>
        <dbReference type="PROSITE" id="PS51462"/>
    </source>
</evidence>
<evidence type="ECO:0000256" key="3">
    <source>
        <dbReference type="ARBA" id="ARBA00001947"/>
    </source>
</evidence>
<comment type="cofactor">
    <cofactor evidence="2">
        <name>Mn(2+)</name>
        <dbReference type="ChEBI" id="CHEBI:29035"/>
    </cofactor>
</comment>
<dbReference type="GO" id="GO:0005634">
    <property type="term" value="C:nucleus"/>
    <property type="evidence" value="ECO:0007669"/>
    <property type="project" value="UniProtKB-SubCell"/>
</dbReference>
<dbReference type="InterPro" id="IPR000086">
    <property type="entry name" value="NUDIX_hydrolase_dom"/>
</dbReference>
<evidence type="ECO:0000313" key="28">
    <source>
        <dbReference type="Proteomes" id="UP000242875"/>
    </source>
</evidence>
<dbReference type="FunFam" id="2.60.40.200:FF:000003">
    <property type="entry name" value="Superoxide dismutase [Cu-Zn], chloroplastic"/>
    <property type="match status" value="1"/>
</dbReference>
<protein>
    <recommendedName>
        <fullName evidence="9">Ribonuclease H2 subunit B</fullName>
        <ecNumber evidence="8">1.15.1.1</ecNumber>
    </recommendedName>
    <alternativeName>
        <fullName evidence="23">Ribonuclease HI subunit B</fullName>
    </alternativeName>
</protein>
<evidence type="ECO:0000256" key="4">
    <source>
        <dbReference type="ARBA" id="ARBA00004123"/>
    </source>
</evidence>
<evidence type="ECO:0000256" key="25">
    <source>
        <dbReference type="SAM" id="MobiDB-lite"/>
    </source>
</evidence>
<organism evidence="27 28">
    <name type="scientific">Bifiguratus adelaidae</name>
    <dbReference type="NCBI Taxonomy" id="1938954"/>
    <lineage>
        <taxon>Eukaryota</taxon>
        <taxon>Fungi</taxon>
        <taxon>Fungi incertae sedis</taxon>
        <taxon>Mucoromycota</taxon>
        <taxon>Mucoromycotina</taxon>
        <taxon>Endogonomycetes</taxon>
        <taxon>Endogonales</taxon>
        <taxon>Endogonales incertae sedis</taxon>
        <taxon>Bifiguratus</taxon>
    </lineage>
</organism>
<evidence type="ECO:0000256" key="14">
    <source>
        <dbReference type="ARBA" id="ARBA00022862"/>
    </source>
</evidence>
<dbReference type="Gene3D" id="1.10.10.1050">
    <property type="entry name" value="Dcp2, box A domain"/>
    <property type="match status" value="1"/>
</dbReference>
<comment type="cofactor">
    <cofactor evidence="1">
        <name>Cu cation</name>
        <dbReference type="ChEBI" id="CHEBI:23378"/>
    </cofactor>
</comment>
<dbReference type="GO" id="GO:0032299">
    <property type="term" value="C:ribonuclease H2 complex"/>
    <property type="evidence" value="ECO:0007669"/>
    <property type="project" value="InterPro"/>
</dbReference>
<dbReference type="Proteomes" id="UP000242875">
    <property type="component" value="Unassembled WGS sequence"/>
</dbReference>
<keyword evidence="16" id="KW-0560">Oxidoreductase</keyword>
<evidence type="ECO:0000256" key="9">
    <source>
        <dbReference type="ARBA" id="ARBA00019062"/>
    </source>
</evidence>
<dbReference type="InterPro" id="IPR045669">
    <property type="entry name" value="FHIP_C"/>
</dbReference>
<dbReference type="PROSITE" id="PS00332">
    <property type="entry name" value="SOD_CU_ZN_2"/>
    <property type="match status" value="1"/>
</dbReference>
<dbReference type="GO" id="GO:0005829">
    <property type="term" value="C:cytosol"/>
    <property type="evidence" value="ECO:0007669"/>
    <property type="project" value="TreeGrafter"/>
</dbReference>
<evidence type="ECO:0000256" key="1">
    <source>
        <dbReference type="ARBA" id="ARBA00001935"/>
    </source>
</evidence>
<reference evidence="27 28" key="1">
    <citation type="journal article" date="2017" name="Mycologia">
        <title>Bifiguratus adelaidae, gen. et sp. nov., a new member of Mucoromycotina in endophytic and soil-dwelling habitats.</title>
        <authorList>
            <person name="Torres-Cruz T.J."/>
            <person name="Billingsley Tobias T.L."/>
            <person name="Almatruk M."/>
            <person name="Hesse C."/>
            <person name="Kuske C.R."/>
            <person name="Desiro A."/>
            <person name="Benucci G.M."/>
            <person name="Bonito G."/>
            <person name="Stajich J.E."/>
            <person name="Dunlap C."/>
            <person name="Arnold A.E."/>
            <person name="Porras-Alfaro A."/>
        </authorList>
    </citation>
    <scope>NUCLEOTIDE SEQUENCE [LARGE SCALE GENOMIC DNA]</scope>
    <source>
        <strain evidence="27 28">AZ0501</strain>
    </source>
</reference>
<dbReference type="InterPro" id="IPR044099">
    <property type="entry name" value="Dcp2_NUDIX"/>
</dbReference>
<dbReference type="SUPFAM" id="SSF49329">
    <property type="entry name" value="Cu,Zn superoxide dismutase-like"/>
    <property type="match status" value="1"/>
</dbReference>
<keyword evidence="19" id="KW-0464">Manganese</keyword>
<evidence type="ECO:0000256" key="16">
    <source>
        <dbReference type="ARBA" id="ARBA00023002"/>
    </source>
</evidence>
<proteinExistence type="inferred from homology"/>
<dbReference type="PROSITE" id="PS00087">
    <property type="entry name" value="SOD_CU_ZN_1"/>
    <property type="match status" value="1"/>
</dbReference>
<dbReference type="InterPro" id="IPR019384">
    <property type="entry name" value="FHIP"/>
</dbReference>
<dbReference type="SUPFAM" id="SSF140586">
    <property type="entry name" value="Dcp2 domain-like"/>
    <property type="match status" value="1"/>
</dbReference>
<dbReference type="Gene3D" id="1.25.40.10">
    <property type="entry name" value="Tetratricopeptide repeat domain"/>
    <property type="match status" value="1"/>
</dbReference>
<dbReference type="SUPFAM" id="SSF48452">
    <property type="entry name" value="TPR-like"/>
    <property type="match status" value="1"/>
</dbReference>
<dbReference type="CDD" id="cd03672">
    <property type="entry name" value="NUDIX_Dcp2p_Nudt20"/>
    <property type="match status" value="1"/>
</dbReference>
<dbReference type="SUPFAM" id="SSF55811">
    <property type="entry name" value="Nudix"/>
    <property type="match status" value="1"/>
</dbReference>
<evidence type="ECO:0000256" key="12">
    <source>
        <dbReference type="ARBA" id="ARBA00022801"/>
    </source>
</evidence>
<evidence type="ECO:0000256" key="22">
    <source>
        <dbReference type="ARBA" id="ARBA00024778"/>
    </source>
</evidence>
<dbReference type="Gene3D" id="1.10.20.120">
    <property type="match status" value="1"/>
</dbReference>
<evidence type="ECO:0000256" key="18">
    <source>
        <dbReference type="ARBA" id="ARBA00023157"/>
    </source>
</evidence>
<evidence type="ECO:0000256" key="24">
    <source>
        <dbReference type="ARBA" id="ARBA00049204"/>
    </source>
</evidence>
<keyword evidence="10" id="KW-0963">Cytoplasm</keyword>
<dbReference type="InterPro" id="IPR001424">
    <property type="entry name" value="SOD_Cu_Zn_dom"/>
</dbReference>
<feature type="region of interest" description="Disordered" evidence="25">
    <location>
        <begin position="1102"/>
        <end position="1121"/>
    </location>
</feature>
<dbReference type="PANTHER" id="PTHR31859">
    <property type="entry name" value="TETRATRICOPEPTIDE REPEAT PROTEIN 39 FAMILY MEMBER"/>
    <property type="match status" value="1"/>
</dbReference>
<feature type="domain" description="Nudix hydrolase" evidence="26">
    <location>
        <begin position="1834"/>
        <end position="2010"/>
    </location>
</feature>
<comment type="caution">
    <text evidence="27">The sequence shown here is derived from an EMBL/GenBank/DDBJ whole genome shotgun (WGS) entry which is preliminary data.</text>
</comment>
<dbReference type="Pfam" id="PF10300">
    <property type="entry name" value="Iml2-TPR_39"/>
    <property type="match status" value="1"/>
</dbReference>
<dbReference type="Gene3D" id="2.20.25.530">
    <property type="match status" value="1"/>
</dbReference>
<keyword evidence="12" id="KW-0378">Hydrolase</keyword>
<dbReference type="Gene3D" id="2.60.40.200">
    <property type="entry name" value="Superoxide dismutase, copper/zinc binding domain"/>
    <property type="match status" value="1"/>
</dbReference>
<dbReference type="Gene3D" id="3.90.79.10">
    <property type="entry name" value="Nucleoside Triphosphate Pyrophosphohydrolase"/>
    <property type="match status" value="1"/>
</dbReference>
<sequence length="2093" mass="236280">MIGEVRGSEESLIVPLPHPRTGAIARYLIEDDGLYEVNKVQSEFKRSWFIGDTIQRDGSLYLITPMDPLFILLPVLTKRRQKARRESADISGMFLTFDDILDDSQWTNLWRLRQLRGIQVQLRCICDVKEVAPEMSVYRLNEDKTIVWLRKKVQHLCSHFSSVPVLMDELKDYDLKSLGDDLCQSLQERVCLELLGEYLETEVYQELYKNYDFSAIEKMEQERAAQFETYHDQSPSDYKSARSADVAPASATKMVDLLVDEQSWRDSNSTGVCMEYLLKNGVLGVLVNISEADYPLGIRGETLRTIASMIDLSDERFLVHNAVHRPTAKLLRQYVQREVHSELYQDDLVDLMYIICSKIHGYPELLNIFFHDKQWFGVPRRSPSQPASPVIERNGYHDMGEDVNAIIQPSTKQPQYEFLLFTYLLQFVHREGKSGDFARTGIMFLVEMADGDLGTFIEGSDFSTIVVAGLGAVYSQLPRRLVLREPNTKDSRSTALLSSDKDPDKRSPPTPAGAVFSSSASFQKQLDAFIKILEFCQDILMRCPNAHICSSLITDLRTIFLENILYPSILECSDTDASAVAVISYVDLMLRCIYHDELVSLVVGFLLESDSTERETEQATKSKAKRERMSMMLDPSADLFKGLELSQKNAATYFTAVGRFTLKDMIFSSLKSSNESTVIATLGLLRTLIVNHCKYSLRLLTIIPDTSSPLPNADKTMDSQDDHPSANFSHHLKEMEMFYSLICNIDESHANDVFSAGYEDYLLDAENAIKSHYCSRAGTVSLGGTSAQKGNELMSRADKRKSVKYGQRMSSMNTQPNVSTTTTFHINSPIPRHKVTPTDPLLQLLLGLLAGFFAQSIELNLALTGVVSALVICPHRSLEGWLTFSPIDRITSKDTEGNSVTTAGFQNFPPFFTLLRTLTQQVGFYRSEVLQFDISLQDRRKLLFGGSEEDALNLKTLRPSLSTSTVTNMLKSAQHAVSKPAPAPIPLTIFVCNHYEEDDVFEDAVEETYDDHTRETDTSLSLASRTSSSPLTSPRLSGLVGKLRPPLNGASHYFANLKPSSEAPASPVSETDKETKGKGRPRFLTRASSSLTNLGTPKNLRKMVRRGSQSTRSDSTDSLEAELQMDEDLAEVRKALDLFLNSRISEAENILKPRYKQTLYHTIGHALLSFLKALMTFEKADLEEAHDSLREAVTVANSLRKKDSGLVENLTSWVKGSASVETIKSMTRIQRHAELVYAESYLLKAIISIISDESFVAFIREGLNIRNAYAMYKSLQRFLVAVTQEDAEDVDISRYQIDEHFTSGVALGVSLFSLMLSMLPNTVLKIFEIIGFSGNRQFAFDTLEAVGNWSHDPDAPTMRRQPDEEGIRRQFCDMAIIVYHVVVNGFLPVGDADLPFAEKILKYNLQFYPNGILFIYFYGRLEHAKGNIYSAIDKYQRAISIQKDWKQLQHICYWDLGINYMAVRDWASAQQCYDVLQQESNWSKAVYTYQKALNLYILCKEGKVNKERMQEVVEEMKKVPGLTQKIAGKSIPIEKFISRKSRKFLDQGNRLCLGHLELMNTWNAIDVLPISQLYLFLSEVNEEIDDMEKTLRTSRLGPTSTHSDPPTYNKSTGSLGNRTYFYDDYCLAYFLLGVLQRQIALSPLVRDKSMRQVDADNMAQAALSSFERVFDHAQYIKYDHYIYYYARYENARTLALMDNLDQAEKEVLVVLKQDKSPSSIGREAKGKYSLENLLHFKCHNCLADIHRRQDVLDDLSSRFIINIPEEEQSSIERICFQIEQAHWFYEDFVRVERPDFPSFSLRTFTAKFFQHCPLLQSRAHEHEKAYKDFIEYKTRVPVCGAIILTEGLDKCLLVKGWSSKSAWGFPKGKINQDEEDDLCAAREVYEETGFDITPYLKKEQYIQLMLRGQRIRLLSDLPAWKVDKAVNGAGKSTLGQKFKNTHFYGVAPFVRSVGTTDKADTADETEDPDHRVCRGEEGEPGKHGFHVHEFGDNTNGCTSAGAHFNPEGKTHGAPEDATRHVGDLGNVEADASGNVKFNINDKLVKLIGPQSVIGRTIVIHEDVDDLGRGGHELSATTGNAGARLACGVIGVTK</sequence>
<dbReference type="InterPro" id="IPR018152">
    <property type="entry name" value="SOD_Cu/Zn_BS"/>
</dbReference>
<feature type="region of interest" description="Disordered" evidence="25">
    <location>
        <begin position="488"/>
        <end position="516"/>
    </location>
</feature>
<dbReference type="InterPro" id="IPR011990">
    <property type="entry name" value="TPR-like_helical_dom_sf"/>
</dbReference>
<evidence type="ECO:0000256" key="5">
    <source>
        <dbReference type="ARBA" id="ARBA00004496"/>
    </source>
</evidence>
<dbReference type="InterPro" id="IPR019024">
    <property type="entry name" value="RNase_H2_suB_wHTH"/>
</dbReference>
<comment type="cofactor">
    <cofactor evidence="3">
        <name>Zn(2+)</name>
        <dbReference type="ChEBI" id="CHEBI:29105"/>
    </cofactor>
</comment>
<dbReference type="GO" id="GO:0030145">
    <property type="term" value="F:manganese ion binding"/>
    <property type="evidence" value="ECO:0007669"/>
    <property type="project" value="InterPro"/>
</dbReference>
<dbReference type="PANTHER" id="PTHR31859:SF1">
    <property type="entry name" value="TETRATRICOPEPTIDE REPEAT PROTEIN 39C"/>
    <property type="match status" value="1"/>
</dbReference>
<dbReference type="InterPro" id="IPR040456">
    <property type="entry name" value="RNase_H2_suB"/>
</dbReference>
<feature type="compositionally biased region" description="Basic and acidic residues" evidence="25">
    <location>
        <begin position="1968"/>
        <end position="1982"/>
    </location>
</feature>
<evidence type="ECO:0000256" key="13">
    <source>
        <dbReference type="ARBA" id="ARBA00022833"/>
    </source>
</evidence>
<dbReference type="GO" id="GO:0005741">
    <property type="term" value="C:mitochondrial outer membrane"/>
    <property type="evidence" value="ECO:0007669"/>
    <property type="project" value="TreeGrafter"/>
</dbReference>